<reference evidence="2 3" key="1">
    <citation type="submission" date="2024-11" db="EMBL/GenBank/DDBJ databases">
        <title>A near-complete genome assembly of Cinchona calisaya.</title>
        <authorList>
            <person name="Lian D.C."/>
            <person name="Zhao X.W."/>
            <person name="Wei L."/>
        </authorList>
    </citation>
    <scope>NUCLEOTIDE SEQUENCE [LARGE SCALE GENOMIC DNA]</scope>
    <source>
        <tissue evidence="2">Nenye</tissue>
    </source>
</reference>
<accession>A0ABD2YNV5</accession>
<keyword evidence="3" id="KW-1185">Reference proteome</keyword>
<comment type="caution">
    <text evidence="2">The sequence shown here is derived from an EMBL/GenBank/DDBJ whole genome shotgun (WGS) entry which is preliminary data.</text>
</comment>
<sequence length="618" mass="67994">MNDRDVVEKDVLEEEDSLQCKSKSTESEEGNSLSKDFLPKKEPDQILVLSISGRKGCSKQWFFQKLHGLNNKIPKDIISFDEKYLLRCLEWMHISAFGAPSYNFSSMGVFPSDLSSRRINSRRAYDMARLVIGHPLAPLTDSVAISSAGEWILGTISASKSIINILRSPLLHQLGALDSNVSAGGRGLLDVKESNASNLISSPGKSGTSKPKKLKEMLLGDHEYGSEPVHKRLASVSSTNSTCSDQSCSSASAAIYQGMLQCTWKDGVPNYLFSVDDQGEVYAANVVKIQSPEDKALDYIYLFHLKSGKKEHDIRVRELDIVAKMKVSTSVTLCSKNAEMLETEFVLFGSSESWMQETQTSAHALKKNKGLTKKVTDVFRTIRSRKQRTSSKLSGTSIILEDTSWESLDNVCDNLDYSPTNLVQNNIPPNLELATVVVKKHISRKPEEPEIGGWGMKFLKKSGSSQTDAISQTSVLSECCQRDGGECSTSMNILVPAGFHGGPRASKVRPSSLLERWRSGGHCDCGGWDIGCPLTVINTRANGMESLPLSDNSGECKTVDLFVEGLHQIAPIMKMTNIRDGLYYIHFQSTLSALQSFSIATAIIHCNSPALRPKLYRS</sequence>
<dbReference type="Pfam" id="PF12043">
    <property type="entry name" value="DUF3527"/>
    <property type="match status" value="1"/>
</dbReference>
<evidence type="ECO:0000256" key="1">
    <source>
        <dbReference type="SAM" id="MobiDB-lite"/>
    </source>
</evidence>
<evidence type="ECO:0000313" key="2">
    <source>
        <dbReference type="EMBL" id="KAL3507527.1"/>
    </source>
</evidence>
<gene>
    <name evidence="2" type="ORF">ACH5RR_032909</name>
</gene>
<dbReference type="AlphaFoldDB" id="A0ABD2YNV5"/>
<name>A0ABD2YNV5_9GENT</name>
<dbReference type="InterPro" id="IPR021916">
    <property type="entry name" value="DUF3527"/>
</dbReference>
<feature type="region of interest" description="Disordered" evidence="1">
    <location>
        <begin position="1"/>
        <end position="37"/>
    </location>
</feature>
<organism evidence="2 3">
    <name type="scientific">Cinchona calisaya</name>
    <dbReference type="NCBI Taxonomy" id="153742"/>
    <lineage>
        <taxon>Eukaryota</taxon>
        <taxon>Viridiplantae</taxon>
        <taxon>Streptophyta</taxon>
        <taxon>Embryophyta</taxon>
        <taxon>Tracheophyta</taxon>
        <taxon>Spermatophyta</taxon>
        <taxon>Magnoliopsida</taxon>
        <taxon>eudicotyledons</taxon>
        <taxon>Gunneridae</taxon>
        <taxon>Pentapetalae</taxon>
        <taxon>asterids</taxon>
        <taxon>lamiids</taxon>
        <taxon>Gentianales</taxon>
        <taxon>Rubiaceae</taxon>
        <taxon>Cinchonoideae</taxon>
        <taxon>Cinchoneae</taxon>
        <taxon>Cinchona</taxon>
    </lineage>
</organism>
<dbReference type="PANTHER" id="PTHR31390:SF2">
    <property type="entry name" value="EXPRESSED PROTEIN"/>
    <property type="match status" value="1"/>
</dbReference>
<dbReference type="Proteomes" id="UP001630127">
    <property type="component" value="Unassembled WGS sequence"/>
</dbReference>
<proteinExistence type="predicted"/>
<evidence type="ECO:0000313" key="3">
    <source>
        <dbReference type="Proteomes" id="UP001630127"/>
    </source>
</evidence>
<protein>
    <submittedName>
        <fullName evidence="2">Uncharacterized protein</fullName>
    </submittedName>
</protein>
<dbReference type="PANTHER" id="PTHR31390">
    <property type="entry name" value="EXPRESSED PROTEIN"/>
    <property type="match status" value="1"/>
</dbReference>
<dbReference type="EMBL" id="JBJUIK010000013">
    <property type="protein sequence ID" value="KAL3507527.1"/>
    <property type="molecule type" value="Genomic_DNA"/>
</dbReference>
<feature type="compositionally biased region" description="Basic and acidic residues" evidence="1">
    <location>
        <begin position="1"/>
        <end position="10"/>
    </location>
</feature>